<dbReference type="GO" id="GO:0003676">
    <property type="term" value="F:nucleic acid binding"/>
    <property type="evidence" value="ECO:0007669"/>
    <property type="project" value="InterPro"/>
</dbReference>
<dbReference type="EMBL" id="CP051152">
    <property type="protein sequence ID" value="QJQ04634.1"/>
    <property type="molecule type" value="Genomic_DNA"/>
</dbReference>
<dbReference type="NCBIfam" id="TIGR00594">
    <property type="entry name" value="polc"/>
    <property type="match status" value="1"/>
</dbReference>
<name>A0A6M4A099_9BURK</name>
<feature type="domain" description="Polymerase/histidinol phosphatase N-terminal" evidence="14">
    <location>
        <begin position="23"/>
        <end position="90"/>
    </location>
</feature>
<evidence type="ECO:0000256" key="13">
    <source>
        <dbReference type="HAMAP-Rule" id="MF_01902"/>
    </source>
</evidence>
<evidence type="ECO:0000256" key="12">
    <source>
        <dbReference type="ARBA" id="ARBA00049244"/>
    </source>
</evidence>
<dbReference type="InterPro" id="IPR011708">
    <property type="entry name" value="DNA_pol3_alpha_NTPase_dom"/>
</dbReference>
<evidence type="ECO:0000313" key="15">
    <source>
        <dbReference type="EMBL" id="QJQ04634.1"/>
    </source>
</evidence>
<dbReference type="GO" id="GO:0006281">
    <property type="term" value="P:DNA repair"/>
    <property type="evidence" value="ECO:0007669"/>
    <property type="project" value="UniProtKB-UniRule"/>
</dbReference>
<dbReference type="CDD" id="cd04485">
    <property type="entry name" value="DnaE_OBF"/>
    <property type="match status" value="1"/>
</dbReference>
<dbReference type="InterPro" id="IPR040982">
    <property type="entry name" value="DNA_pol3_finger"/>
</dbReference>
<gene>
    <name evidence="13" type="primary">dnaE2</name>
    <name evidence="15" type="ORF">EJG51_000845</name>
</gene>
<accession>A0A6M4A099</accession>
<keyword evidence="10 13" id="KW-0239">DNA-directed DNA polymerase</keyword>
<dbReference type="InterPro" id="IPR004365">
    <property type="entry name" value="NA-bd_OB_tRNA"/>
</dbReference>
<organism evidence="15 16">
    <name type="scientific">Undibacterium piscinae</name>
    <dbReference type="NCBI Taxonomy" id="2495591"/>
    <lineage>
        <taxon>Bacteria</taxon>
        <taxon>Pseudomonadati</taxon>
        <taxon>Pseudomonadota</taxon>
        <taxon>Betaproteobacteria</taxon>
        <taxon>Burkholderiales</taxon>
        <taxon>Oxalobacteraceae</taxon>
        <taxon>Undibacterium</taxon>
    </lineage>
</organism>
<dbReference type="CDD" id="cd07434">
    <property type="entry name" value="PHP_PolIIIA_DnaE2"/>
    <property type="match status" value="1"/>
</dbReference>
<dbReference type="PANTHER" id="PTHR32294:SF4">
    <property type="entry name" value="ERROR-PRONE DNA POLYMERASE"/>
    <property type="match status" value="1"/>
</dbReference>
<dbReference type="Gene3D" id="1.10.150.870">
    <property type="match status" value="1"/>
</dbReference>
<keyword evidence="8 13" id="KW-0235">DNA replication</keyword>
<comment type="catalytic activity">
    <reaction evidence="12 13">
        <text>DNA(n) + a 2'-deoxyribonucleoside 5'-triphosphate = DNA(n+1) + diphosphate</text>
        <dbReference type="Rhea" id="RHEA:22508"/>
        <dbReference type="Rhea" id="RHEA-COMP:17339"/>
        <dbReference type="Rhea" id="RHEA-COMP:17340"/>
        <dbReference type="ChEBI" id="CHEBI:33019"/>
        <dbReference type="ChEBI" id="CHEBI:61560"/>
        <dbReference type="ChEBI" id="CHEBI:173112"/>
        <dbReference type="EC" id="2.7.7.7"/>
    </reaction>
</comment>
<keyword evidence="6 13" id="KW-0808">Transferase</keyword>
<dbReference type="Pfam" id="PF07733">
    <property type="entry name" value="DNA_pol3_alpha"/>
    <property type="match status" value="1"/>
</dbReference>
<evidence type="ECO:0000256" key="2">
    <source>
        <dbReference type="ARBA" id="ARBA00007391"/>
    </source>
</evidence>
<dbReference type="InterPro" id="IPR004805">
    <property type="entry name" value="DnaE2/DnaE/PolC"/>
</dbReference>
<keyword evidence="16" id="KW-1185">Reference proteome</keyword>
<evidence type="ECO:0000256" key="6">
    <source>
        <dbReference type="ARBA" id="ARBA00022679"/>
    </source>
</evidence>
<evidence type="ECO:0000256" key="3">
    <source>
        <dbReference type="ARBA" id="ARBA00012417"/>
    </source>
</evidence>
<evidence type="ECO:0000256" key="11">
    <source>
        <dbReference type="ARBA" id="ARBA00023204"/>
    </source>
</evidence>
<evidence type="ECO:0000256" key="8">
    <source>
        <dbReference type="ARBA" id="ARBA00022705"/>
    </source>
</evidence>
<evidence type="ECO:0000256" key="5">
    <source>
        <dbReference type="ARBA" id="ARBA00022490"/>
    </source>
</evidence>
<reference evidence="15 16" key="1">
    <citation type="journal article" date="2019" name="Int. J. Syst. Evol. Microbiol.">
        <title>Undibacterium piscinae sp. nov., isolated from Korean shiner intestine.</title>
        <authorList>
            <person name="Lee S.Y."/>
            <person name="Kang W."/>
            <person name="Kim P.S."/>
            <person name="Kim H.S."/>
            <person name="Sung H."/>
            <person name="Shin N.R."/>
            <person name="Whon T.W."/>
            <person name="Yun J.H."/>
            <person name="Lee J.Y."/>
            <person name="Lee J.Y."/>
            <person name="Jung M.J."/>
            <person name="Jeong Y.S."/>
            <person name="Tak E.J."/>
            <person name="Han J.E."/>
            <person name="Hyun D.W."/>
            <person name="Kang M.S."/>
            <person name="Lee K.E."/>
            <person name="Lee B.H."/>
            <person name="Bae J.W."/>
        </authorList>
    </citation>
    <scope>NUCLEOTIDE SEQUENCE [LARGE SCALE GENOMIC DNA]</scope>
    <source>
        <strain evidence="15 16">S11R28</strain>
    </source>
</reference>
<evidence type="ECO:0000256" key="7">
    <source>
        <dbReference type="ARBA" id="ARBA00022695"/>
    </source>
</evidence>
<dbReference type="GO" id="GO:0006260">
    <property type="term" value="P:DNA replication"/>
    <property type="evidence" value="ECO:0007669"/>
    <property type="project" value="UniProtKB-KW"/>
</dbReference>
<evidence type="ECO:0000256" key="1">
    <source>
        <dbReference type="ARBA" id="ARBA00004496"/>
    </source>
</evidence>
<dbReference type="GO" id="GO:0003887">
    <property type="term" value="F:DNA-directed DNA polymerase activity"/>
    <property type="evidence" value="ECO:0007669"/>
    <property type="project" value="UniProtKB-UniRule"/>
</dbReference>
<dbReference type="PANTHER" id="PTHR32294">
    <property type="entry name" value="DNA POLYMERASE III SUBUNIT ALPHA"/>
    <property type="match status" value="1"/>
</dbReference>
<dbReference type="HAMAP" id="MF_01902">
    <property type="entry name" value="DNApol_error_prone"/>
    <property type="match status" value="1"/>
</dbReference>
<dbReference type="InterPro" id="IPR003141">
    <property type="entry name" value="Pol/His_phosphatase_N"/>
</dbReference>
<dbReference type="Proteomes" id="UP000274350">
    <property type="component" value="Chromosome"/>
</dbReference>
<keyword evidence="9 13" id="KW-0227">DNA damage</keyword>
<protein>
    <recommendedName>
        <fullName evidence="4 13">Error-prone DNA polymerase</fullName>
        <ecNumber evidence="3 13">2.7.7.7</ecNumber>
    </recommendedName>
</protein>
<evidence type="ECO:0000313" key="16">
    <source>
        <dbReference type="Proteomes" id="UP000274350"/>
    </source>
</evidence>
<comment type="function">
    <text evidence="13">DNA polymerase involved in damage-induced mutagenesis and translesion synthesis (TLS). It is not the major replicative DNA polymerase.</text>
</comment>
<dbReference type="Pfam" id="PF14579">
    <property type="entry name" value="HHH_6"/>
    <property type="match status" value="1"/>
</dbReference>
<dbReference type="GO" id="GO:0005737">
    <property type="term" value="C:cytoplasm"/>
    <property type="evidence" value="ECO:0007669"/>
    <property type="project" value="UniProtKB-SubCell"/>
</dbReference>
<dbReference type="Pfam" id="PF01336">
    <property type="entry name" value="tRNA_anti-codon"/>
    <property type="match status" value="1"/>
</dbReference>
<evidence type="ECO:0000256" key="9">
    <source>
        <dbReference type="ARBA" id="ARBA00022763"/>
    </source>
</evidence>
<dbReference type="AlphaFoldDB" id="A0A6M4A099"/>
<proteinExistence type="inferred from homology"/>
<evidence type="ECO:0000256" key="10">
    <source>
        <dbReference type="ARBA" id="ARBA00022932"/>
    </source>
</evidence>
<dbReference type="Pfam" id="PF17657">
    <property type="entry name" value="DNA_pol3_finger"/>
    <property type="match status" value="1"/>
</dbReference>
<dbReference type="SMART" id="SM00481">
    <property type="entry name" value="POLIIIAc"/>
    <property type="match status" value="1"/>
</dbReference>
<keyword evidence="5 13" id="KW-0963">Cytoplasm</keyword>
<dbReference type="NCBIfam" id="NF004225">
    <property type="entry name" value="PRK05672.1"/>
    <property type="match status" value="1"/>
</dbReference>
<evidence type="ECO:0000256" key="4">
    <source>
        <dbReference type="ARBA" id="ARBA00017273"/>
    </source>
</evidence>
<dbReference type="OrthoDB" id="9803237at2"/>
<evidence type="ECO:0000259" key="14">
    <source>
        <dbReference type="SMART" id="SM00481"/>
    </source>
</evidence>
<dbReference type="GO" id="GO:0008408">
    <property type="term" value="F:3'-5' exonuclease activity"/>
    <property type="evidence" value="ECO:0007669"/>
    <property type="project" value="InterPro"/>
</dbReference>
<dbReference type="KEGG" id="upi:EJG51_000845"/>
<dbReference type="EC" id="2.7.7.7" evidence="3 13"/>
<sequence>MNSAKPWLTQSAIQPSTYLPDYAELFCLSNFTFLQGASHAEELVARAVQLAYSALAVTDECSLAGVVRAHQEAKKHALPLLIGSHFRLSQAGDLDTAVPASTLIALAQNREGYGNLCELITLARTRVSKGSYLLTPQDFTEPPNEYQHLRGLPDCLIILVPDYPASIEILARQAAWIKTCFPGRAWIGLNLLTRAMDELHQGRVNAIAHHQRLPLVAIGQVCMHVRSRKPLQDTLSAIRLGKSIADCGYALAPNAEQHLRSRLRLANLYPAAALAETIKIAGLCNFSLDELRYEYPDELVPAGQTPASYLKQEVYRGARLRYPRGISAEITQKIDYELHLINDLAYEPYFLTVHDIVRFARSQGILCQGRGSAANSVVCYCLHITEVSPESDTLLFERFLSKERGEPPDIDVDFEHQRREEVIQYLYKKYGRNRTALAAAVHTYRPKGALREAGKALGVDLALVDAVAKAHHWFDSKSELLQRFSESGLDPDSALAQQWASLATQLLGFPRHLSQHSGGFVIAKGKLSRLVPIENAAMKERSVIEWDKDDLESLGLLKVDVLALGMLSALKRAFDLMATLPGRPSRMQDIPREDTATYNMICQADTIGVFQIESRAQMSMLPRLRPRTFYDLVVQVAIVRPGPIQGGMVHPYLRRRQGKEAISYPKPEIEKILARTLGVPIFQEQVMRIAMVAADFTPGEADELRRAMAAWKRKGGLAHYKERITSSMIKNGYTASFANSIFNQMLGFGDYGFPESHAASFAILTYASSWIKCHEPAVFLCALLNSQPLGFYSASQLVQDARRHGVEVRPVTISQSNWESSLETDNSARPGKIAVRLGFSLLRGMSAEATVRIQQARAQQAYSDISDLARRAQLNRRDIEALAAGNALATLSGHRRLALWQAIAAIPDKDLLHTTTLEELTPALTAPSEAQEIVSDYHSAGLTLGRHPLALLRQRLLAMRFLPAELLNSFQHRQFARGCGMVTVRQRPGTAKGVLFITIEDETGPVNVIIWPSLVEQQRKEVLNARLLGVYGIWQREGEVCHLVAKRLVDLSHLLGQLDSVSRDFC</sequence>
<dbReference type="Gene3D" id="3.20.20.140">
    <property type="entry name" value="Metal-dependent hydrolases"/>
    <property type="match status" value="1"/>
</dbReference>
<keyword evidence="11 13" id="KW-0234">DNA repair</keyword>
<keyword evidence="7 13" id="KW-0548">Nucleotidyltransferase</keyword>
<dbReference type="InterPro" id="IPR004013">
    <property type="entry name" value="PHP_dom"/>
</dbReference>
<comment type="subcellular location">
    <subcellularLocation>
        <location evidence="1 13">Cytoplasm</location>
    </subcellularLocation>
</comment>
<dbReference type="InterPro" id="IPR023073">
    <property type="entry name" value="DnaE2"/>
</dbReference>
<comment type="similarity">
    <text evidence="2 13">Belongs to the DNA polymerase type-C family. DnaE2 subfamily.</text>
</comment>
<dbReference type="Pfam" id="PF02811">
    <property type="entry name" value="PHP"/>
    <property type="match status" value="1"/>
</dbReference>
<dbReference type="InterPro" id="IPR029460">
    <property type="entry name" value="DNAPol_HHH"/>
</dbReference>